<organism evidence="7 8">
    <name type="scientific">Penaeus vannamei</name>
    <name type="common">Whiteleg shrimp</name>
    <name type="synonym">Litopenaeus vannamei</name>
    <dbReference type="NCBI Taxonomy" id="6689"/>
    <lineage>
        <taxon>Eukaryota</taxon>
        <taxon>Metazoa</taxon>
        <taxon>Ecdysozoa</taxon>
        <taxon>Arthropoda</taxon>
        <taxon>Crustacea</taxon>
        <taxon>Multicrustacea</taxon>
        <taxon>Malacostraca</taxon>
        <taxon>Eumalacostraca</taxon>
        <taxon>Eucarida</taxon>
        <taxon>Decapoda</taxon>
        <taxon>Dendrobranchiata</taxon>
        <taxon>Penaeoidea</taxon>
        <taxon>Penaeidae</taxon>
        <taxon>Penaeus</taxon>
    </lineage>
</organism>
<evidence type="ECO:0000259" key="6">
    <source>
        <dbReference type="PROSITE" id="PS50850"/>
    </source>
</evidence>
<keyword evidence="3 5" id="KW-1133">Transmembrane helix</keyword>
<feature type="transmembrane region" description="Helical" evidence="5">
    <location>
        <begin position="385"/>
        <end position="403"/>
    </location>
</feature>
<accession>A0A423U6I6</accession>
<dbReference type="GO" id="GO:0016020">
    <property type="term" value="C:membrane"/>
    <property type="evidence" value="ECO:0007669"/>
    <property type="project" value="UniProtKB-SubCell"/>
</dbReference>
<dbReference type="PANTHER" id="PTHR48021:SF89">
    <property type="entry name" value="FI02132P-RELATED"/>
    <property type="match status" value="1"/>
</dbReference>
<dbReference type="Pfam" id="PF00083">
    <property type="entry name" value="Sugar_tr"/>
    <property type="match status" value="1"/>
</dbReference>
<dbReference type="PROSITE" id="PS50850">
    <property type="entry name" value="MFS"/>
    <property type="match status" value="1"/>
</dbReference>
<feature type="domain" description="Major facilitator superfamily (MFS) profile" evidence="6">
    <location>
        <begin position="1"/>
        <end position="407"/>
    </location>
</feature>
<evidence type="ECO:0000256" key="3">
    <source>
        <dbReference type="ARBA" id="ARBA00022989"/>
    </source>
</evidence>
<comment type="caution">
    <text evidence="7">The sequence shown here is derived from an EMBL/GenBank/DDBJ whole genome shotgun (WGS) entry which is preliminary data.</text>
</comment>
<evidence type="ECO:0000256" key="1">
    <source>
        <dbReference type="ARBA" id="ARBA00004141"/>
    </source>
</evidence>
<dbReference type="InterPro" id="IPR050549">
    <property type="entry name" value="MFS_Trehalose_Transporter"/>
</dbReference>
<dbReference type="PANTHER" id="PTHR48021">
    <property type="match status" value="1"/>
</dbReference>
<dbReference type="OrthoDB" id="6133115at2759"/>
<dbReference type="Proteomes" id="UP000283509">
    <property type="component" value="Unassembled WGS sequence"/>
</dbReference>
<dbReference type="Gene3D" id="1.20.1250.20">
    <property type="entry name" value="MFS general substrate transporter like domains"/>
    <property type="match status" value="1"/>
</dbReference>
<dbReference type="AlphaFoldDB" id="A0A423U6I6"/>
<dbReference type="SUPFAM" id="SSF103473">
    <property type="entry name" value="MFS general substrate transporter"/>
    <property type="match status" value="1"/>
</dbReference>
<keyword evidence="8" id="KW-1185">Reference proteome</keyword>
<dbReference type="PROSITE" id="PS00217">
    <property type="entry name" value="SUGAR_TRANSPORT_2"/>
    <property type="match status" value="1"/>
</dbReference>
<evidence type="ECO:0000313" key="7">
    <source>
        <dbReference type="EMBL" id="ROT84314.1"/>
    </source>
</evidence>
<dbReference type="EMBL" id="QCYY01000562">
    <property type="protein sequence ID" value="ROT84314.1"/>
    <property type="molecule type" value="Genomic_DNA"/>
</dbReference>
<protein>
    <submittedName>
        <fullName evidence="7">Sugar transporter</fullName>
    </submittedName>
</protein>
<evidence type="ECO:0000256" key="5">
    <source>
        <dbReference type="SAM" id="Phobius"/>
    </source>
</evidence>
<keyword evidence="7" id="KW-0813">Transport</keyword>
<dbReference type="InterPro" id="IPR020846">
    <property type="entry name" value="MFS_dom"/>
</dbReference>
<keyword evidence="2 5" id="KW-0812">Transmembrane</keyword>
<keyword evidence="4 5" id="KW-0472">Membrane</keyword>
<feature type="transmembrane region" description="Helical" evidence="5">
    <location>
        <begin position="48"/>
        <end position="68"/>
    </location>
</feature>
<evidence type="ECO:0000256" key="2">
    <source>
        <dbReference type="ARBA" id="ARBA00022692"/>
    </source>
</evidence>
<feature type="transmembrane region" description="Helical" evidence="5">
    <location>
        <begin position="283"/>
        <end position="304"/>
    </location>
</feature>
<feature type="transmembrane region" description="Helical" evidence="5">
    <location>
        <begin position="316"/>
        <end position="340"/>
    </location>
</feature>
<evidence type="ECO:0000313" key="8">
    <source>
        <dbReference type="Proteomes" id="UP000283509"/>
    </source>
</evidence>
<evidence type="ECO:0000256" key="4">
    <source>
        <dbReference type="ARBA" id="ARBA00023136"/>
    </source>
</evidence>
<proteinExistence type="predicted"/>
<dbReference type="STRING" id="6689.A0A423U6I6"/>
<dbReference type="InterPro" id="IPR005828">
    <property type="entry name" value="MFS_sugar_transport-like"/>
</dbReference>
<keyword evidence="7" id="KW-0762">Sugar transport</keyword>
<feature type="transmembrane region" description="Helical" evidence="5">
    <location>
        <begin position="219"/>
        <end position="242"/>
    </location>
</feature>
<dbReference type="InterPro" id="IPR005829">
    <property type="entry name" value="Sugar_transporter_CS"/>
</dbReference>
<name>A0A423U6I6_PENVA</name>
<gene>
    <name evidence="7" type="ORF">C7M84_022497</name>
</gene>
<feature type="transmembrane region" description="Helical" evidence="5">
    <location>
        <begin position="254"/>
        <end position="276"/>
    </location>
</feature>
<feature type="transmembrane region" description="Helical" evidence="5">
    <location>
        <begin position="352"/>
        <end position="373"/>
    </location>
</feature>
<sequence length="432" mass="46309">MAYCKVLAALTSAFVHLGIGSVLGFSGVTLPELTDPVSPDLFLNTSQAALFSSVINLGAAVGSTAAGAPQAWMVIAARALQGLTMGFLAGSSNNYVVELAHTKFRGLLMALLDVSRQLGYLLVYATGSTSLSWRQVARVCGVVTHLLPLLGLLCLPNSPRWLAAQGRLGEARVALKFFRGRHYDCDQEMTDIAQTREEGRCSPRSQLQVMKNPEILGRIVLLAFLLFISNFTGNFVVSAYVVPIFEAAEVVASPYAAAVIVGCVRVVGTLFYLAVVDRADRKVLLVSSTLVCAASMALLGSFFYDHENSDDVSHQRWLPLASVTAFTLAASTAFPVLSLFRSEILPTSVRATAVAFLYSVFFIGAFCASQSYPGATLVLGHHGTFWAYSAFAVLVATVGGLALPETRDRSLEQINGFQNQRLRNQSNGEASC</sequence>
<dbReference type="InterPro" id="IPR036259">
    <property type="entry name" value="MFS_trans_sf"/>
</dbReference>
<reference evidence="7 8" key="1">
    <citation type="submission" date="2018-04" db="EMBL/GenBank/DDBJ databases">
        <authorList>
            <person name="Zhang X."/>
            <person name="Yuan J."/>
            <person name="Li F."/>
            <person name="Xiang J."/>
        </authorList>
    </citation>
    <scope>NUCLEOTIDE SEQUENCE [LARGE SCALE GENOMIC DNA]</scope>
    <source>
        <tissue evidence="7">Muscle</tissue>
    </source>
</reference>
<reference evidence="7 8" key="2">
    <citation type="submission" date="2019-01" db="EMBL/GenBank/DDBJ databases">
        <title>The decoding of complex shrimp genome reveals the adaptation for benthos swimmer, frequently molting mechanism and breeding impact on genome.</title>
        <authorList>
            <person name="Sun Y."/>
            <person name="Gao Y."/>
            <person name="Yu Y."/>
        </authorList>
    </citation>
    <scope>NUCLEOTIDE SEQUENCE [LARGE SCALE GENOMIC DNA]</scope>
    <source>
        <tissue evidence="7">Muscle</tissue>
    </source>
</reference>
<comment type="subcellular location">
    <subcellularLocation>
        <location evidence="1">Membrane</location>
        <topology evidence="1">Multi-pass membrane protein</topology>
    </subcellularLocation>
</comment>
<dbReference type="GO" id="GO:0022857">
    <property type="term" value="F:transmembrane transporter activity"/>
    <property type="evidence" value="ECO:0007669"/>
    <property type="project" value="InterPro"/>
</dbReference>